<comment type="similarity">
    <text evidence="2">Belongs to the peptidase M16 family.</text>
</comment>
<gene>
    <name evidence="13" type="primary">LOC18598944</name>
</gene>
<comment type="cofactor">
    <cofactor evidence="1">
        <name>Zn(2+)</name>
        <dbReference type="ChEBI" id="CHEBI:29105"/>
    </cofactor>
</comment>
<evidence type="ECO:0000259" key="11">
    <source>
        <dbReference type="Pfam" id="PF22456"/>
    </source>
</evidence>
<feature type="domain" description="Peptidase M16 N-terminal" evidence="8">
    <location>
        <begin position="32"/>
        <end position="167"/>
    </location>
</feature>
<dbReference type="InterPro" id="IPR050626">
    <property type="entry name" value="Peptidase_M16"/>
</dbReference>
<dbReference type="InterPro" id="IPR011765">
    <property type="entry name" value="Pept_M16_N"/>
</dbReference>
<evidence type="ECO:0000259" key="10">
    <source>
        <dbReference type="Pfam" id="PF16187"/>
    </source>
</evidence>
<evidence type="ECO:0000259" key="8">
    <source>
        <dbReference type="Pfam" id="PF00675"/>
    </source>
</evidence>
<dbReference type="PANTHER" id="PTHR43690">
    <property type="entry name" value="NARDILYSIN"/>
    <property type="match status" value="1"/>
</dbReference>
<reference evidence="13" key="2">
    <citation type="submission" date="2025-08" db="UniProtKB">
        <authorList>
            <consortium name="RefSeq"/>
        </authorList>
    </citation>
    <scope>IDENTIFICATION</scope>
</reference>
<dbReference type="FunFam" id="3.30.830.10:FF:000005">
    <property type="entry name" value="nardilysin isoform X1"/>
    <property type="match status" value="1"/>
</dbReference>
<keyword evidence="5" id="KW-0378">Hydrolase</keyword>
<dbReference type="Gene3D" id="3.30.830.10">
    <property type="entry name" value="Metalloenzyme, LuxS/M16 peptidase-like"/>
    <property type="match status" value="4"/>
</dbReference>
<dbReference type="PANTHER" id="PTHR43690:SF18">
    <property type="entry name" value="INSULIN-DEGRADING ENZYME-RELATED"/>
    <property type="match status" value="1"/>
</dbReference>
<dbReference type="InterPro" id="IPR011249">
    <property type="entry name" value="Metalloenz_LuxS/M16"/>
</dbReference>
<feature type="domain" description="Coenzyme PQQ synthesis protein F-like C-terminal lobe" evidence="11">
    <location>
        <begin position="845"/>
        <end position="941"/>
    </location>
</feature>
<dbReference type="Pfam" id="PF00675">
    <property type="entry name" value="Peptidase_M16"/>
    <property type="match status" value="1"/>
</dbReference>
<dbReference type="GeneID" id="18598944"/>
<dbReference type="FunFam" id="3.30.830.10:FF:000028">
    <property type="entry name" value="Insulin-degrading enzyme-like 1 peroxisomal"/>
    <property type="match status" value="1"/>
</dbReference>
<dbReference type="AlphaFoldDB" id="A0AB32WBM5"/>
<keyword evidence="6" id="KW-0862">Zinc</keyword>
<evidence type="ECO:0000256" key="1">
    <source>
        <dbReference type="ARBA" id="ARBA00001947"/>
    </source>
</evidence>
<evidence type="ECO:0000313" key="12">
    <source>
        <dbReference type="Proteomes" id="UP000694886"/>
    </source>
</evidence>
<dbReference type="Pfam" id="PF22456">
    <property type="entry name" value="PqqF-like_C_4"/>
    <property type="match status" value="1"/>
</dbReference>
<dbReference type="Gramene" id="Tc05v2_t013160.2">
    <property type="protein sequence ID" value="Tc05v2_p013160.2"/>
    <property type="gene ID" value="Tc05v2_g013160"/>
</dbReference>
<dbReference type="InterPro" id="IPR054734">
    <property type="entry name" value="PqqF-like_C_4"/>
</dbReference>
<dbReference type="InterPro" id="IPR007863">
    <property type="entry name" value="Peptidase_M16_C"/>
</dbReference>
<feature type="domain" description="Peptidase M16 C-terminal" evidence="9">
    <location>
        <begin position="197"/>
        <end position="372"/>
    </location>
</feature>
<evidence type="ECO:0000256" key="3">
    <source>
        <dbReference type="ARBA" id="ARBA00022670"/>
    </source>
</evidence>
<evidence type="ECO:0000256" key="5">
    <source>
        <dbReference type="ARBA" id="ARBA00022801"/>
    </source>
</evidence>
<keyword evidence="3" id="KW-0645">Protease</keyword>
<keyword evidence="4" id="KW-0479">Metal-binding</keyword>
<dbReference type="KEGG" id="tcc:18598944"/>
<evidence type="ECO:0000256" key="6">
    <source>
        <dbReference type="ARBA" id="ARBA00022833"/>
    </source>
</evidence>
<evidence type="ECO:0000256" key="2">
    <source>
        <dbReference type="ARBA" id="ARBA00007261"/>
    </source>
</evidence>
<evidence type="ECO:0000313" key="13">
    <source>
        <dbReference type="RefSeq" id="XP_017976190.1"/>
    </source>
</evidence>
<dbReference type="RefSeq" id="XP_017976190.1">
    <property type="nucleotide sequence ID" value="XM_018120701.1"/>
</dbReference>
<name>A0AB32WBM5_THECC</name>
<proteinExistence type="inferred from homology"/>
<reference evidence="12" key="1">
    <citation type="journal article" date="1997" name="Nucleic Acids Res.">
        <title>tRNAscan-SE: a program for improved detection of transfer RNA genes in genomic sequence.</title>
        <authorList>
            <person name="Lowe T.M."/>
            <person name="Eddy S.R."/>
        </authorList>
    </citation>
    <scope>NUCLEOTIDE SEQUENCE [LARGE SCALE GENOMIC DNA]</scope>
    <source>
        <strain evidence="12">r\B97-61/B2</strain>
    </source>
</reference>
<dbReference type="Pfam" id="PF05193">
    <property type="entry name" value="Peptidase_M16_C"/>
    <property type="match status" value="1"/>
</dbReference>
<dbReference type="GO" id="GO:0006508">
    <property type="term" value="P:proteolysis"/>
    <property type="evidence" value="ECO:0007669"/>
    <property type="project" value="UniProtKB-KW"/>
</dbReference>
<evidence type="ECO:0000259" key="9">
    <source>
        <dbReference type="Pfam" id="PF05193"/>
    </source>
</evidence>
<accession>A0AB32WBM5</accession>
<dbReference type="SUPFAM" id="SSF63411">
    <property type="entry name" value="LuxS/MPP-like metallohydrolase"/>
    <property type="match status" value="5"/>
</dbReference>
<dbReference type="FunFam" id="3.30.830.10:FF:000012">
    <property type="entry name" value="Protease 3"/>
    <property type="match status" value="1"/>
</dbReference>
<dbReference type="GO" id="GO:0004222">
    <property type="term" value="F:metalloendopeptidase activity"/>
    <property type="evidence" value="ECO:0007669"/>
    <property type="project" value="UniProtKB-ARBA"/>
</dbReference>
<dbReference type="Proteomes" id="UP000694886">
    <property type="component" value="Chromosome 5"/>
</dbReference>
<protein>
    <submittedName>
        <fullName evidence="13">Insulin-degrading enzyme-like 1, peroxisomal isoform X1</fullName>
    </submittedName>
</protein>
<dbReference type="InterPro" id="IPR032632">
    <property type="entry name" value="Peptidase_M16_M"/>
</dbReference>
<dbReference type="GO" id="GO:0046872">
    <property type="term" value="F:metal ion binding"/>
    <property type="evidence" value="ECO:0007669"/>
    <property type="project" value="UniProtKB-KW"/>
</dbReference>
<organism evidence="12 13">
    <name type="scientific">Theobroma cacao</name>
    <name type="common">Cacao</name>
    <name type="synonym">Cocoa</name>
    <dbReference type="NCBI Taxonomy" id="3641"/>
    <lineage>
        <taxon>Eukaryota</taxon>
        <taxon>Viridiplantae</taxon>
        <taxon>Streptophyta</taxon>
        <taxon>Embryophyta</taxon>
        <taxon>Tracheophyta</taxon>
        <taxon>Spermatophyta</taxon>
        <taxon>Magnoliopsida</taxon>
        <taxon>eudicotyledons</taxon>
        <taxon>Gunneridae</taxon>
        <taxon>Pentapetalae</taxon>
        <taxon>rosids</taxon>
        <taxon>malvids</taxon>
        <taxon>Malvales</taxon>
        <taxon>Malvaceae</taxon>
        <taxon>Byttnerioideae</taxon>
        <taxon>Theobroma</taxon>
    </lineage>
</organism>
<dbReference type="Pfam" id="PF16187">
    <property type="entry name" value="Peptidase_M16_M"/>
    <property type="match status" value="1"/>
</dbReference>
<feature type="domain" description="Peptidase M16 middle/third" evidence="10">
    <location>
        <begin position="381"/>
        <end position="630"/>
    </location>
</feature>
<evidence type="ECO:0000256" key="7">
    <source>
        <dbReference type="ARBA" id="ARBA00023049"/>
    </source>
</evidence>
<evidence type="ECO:0000256" key="4">
    <source>
        <dbReference type="ARBA" id="ARBA00022723"/>
    </source>
</evidence>
<keyword evidence="7" id="KW-0482">Metalloprotease</keyword>
<sequence length="1040" mass="121521">MANVTEIDEEILKPRTDKRQYRRIVLGNSLQVLLVSDLDTDKSAACMRVSIGYFSDPDGCEGLAHLLMRALLLAYASETYPGEDSYSQYIIEHGGYTEGAVSSNQTNYHFNINNDCFEEALERFSQLFNKPLMSTEAAMREIKTVESAYQNYLLSDERRMHQLQKHLSWESHPYHRFGIGNWYTLDVRPKAKGLDIRQELLKFYEENYSANLMHLVLYTKESLDEIQNLVENKFQVIRNSNQRGFQSTGLPFKSEHLMILVKAVPIKERHKLTVAWPITPSRHHYKEGPCYYLTRVIGHKGEGSVYHTLQKLGWATGLKAGEYWWTSEFSFFQVIVALTDAGHEHMQDIVGLLFKYIQLLKQTSVCKRVFEELSAVCETKFHYPDKIQPLNYVIRIASNMEKYPPKDWLVGSSLLSNFNPDVVHMFLREFSPENVRIFWESKKFEGDTDKVEPWFGTAYTVEKITTSMIQKWMSSAPSDNLQLPAPNMFVPTNLSLKVAQEKVKFPVLLRKSSYSKLWYKPDTMFSVPKAFVKIEFNCPHVRDSPQAEVLANIFVQLLDDYLNEHAYDAEIAGLDYSISRTDRGFEVTVFGYNDKLNTLLESVVDKIANFEAKPDKFSITKARLWSTTKRQTSCHLIVITKVKRVLGVFPIDAWFWLRLLHWCWLPKWVPFRWFEAREVELKIPMDWLDCWEMTTKGINNFKYENPSLLAIEYCSLILRDIRWPWKEKLDVLPHLEVEDLVKFTPIMFSRVLLECFIAGNMERDEAISIIQHVESIFFGGSNPKCQPLFPSLHLTNEVVKFGRGVSYLYSIQGLNPNNENSALLHYIQVHRDDFILNVKLQLFCLIAKEPAYHQLSSIEQLGYINDFYRRIDFGIHGVVFLIQSTVKNPRDIDSRVEAFLEMFENKINEMTNDEFRRNVNALIDIKLEKHKNLREESGFYWREIINGTLKFDRREAEVEALRQVTQQEFIDFFNEYIKVGSHRKKTLSVRVYGKKHLSEYRSEKSEPLQMHSLRIDDILSFRRSQPHYGSFKGSFSNMKL</sequence>